<evidence type="ECO:0000259" key="3">
    <source>
        <dbReference type="SMART" id="SM00507"/>
    </source>
</evidence>
<dbReference type="Pfam" id="PF02720">
    <property type="entry name" value="DUF222"/>
    <property type="match status" value="1"/>
</dbReference>
<feature type="compositionally biased region" description="Basic and acidic residues" evidence="2">
    <location>
        <begin position="231"/>
        <end position="241"/>
    </location>
</feature>
<accession>A0A137YT17</accession>
<feature type="region of interest" description="Disordered" evidence="2">
    <location>
        <begin position="208"/>
        <end position="241"/>
    </location>
</feature>
<dbReference type="Pfam" id="PF01844">
    <property type="entry name" value="HNH"/>
    <property type="match status" value="1"/>
</dbReference>
<keyword evidence="5" id="KW-1185">Reference proteome</keyword>
<evidence type="ECO:0000256" key="2">
    <source>
        <dbReference type="SAM" id="MobiDB-lite"/>
    </source>
</evidence>
<dbReference type="InterPro" id="IPR003870">
    <property type="entry name" value="DUF222"/>
</dbReference>
<dbReference type="EMBL" id="LSRE01000050">
    <property type="protein sequence ID" value="KXO89142.1"/>
    <property type="molecule type" value="Genomic_DNA"/>
</dbReference>
<reference evidence="4 5" key="1">
    <citation type="submission" date="2016-02" db="EMBL/GenBank/DDBJ databases">
        <authorList>
            <person name="Teng J.L."/>
            <person name="Tang Y."/>
            <person name="Huang Y."/>
            <person name="Guo F."/>
            <person name="Wei W."/>
            <person name="Chen J.H."/>
            <person name="Wong S.Y."/>
            <person name="Lau S.K."/>
            <person name="Woo P.C."/>
        </authorList>
    </citation>
    <scope>NUCLEOTIDE SEQUENCE [LARGE SCALE GENOMIC DNA]</scope>
    <source>
        <strain evidence="4 5">JCM 13375</strain>
    </source>
</reference>
<name>A0A137YT17_9ACTN</name>
<feature type="domain" description="HNH nuclease" evidence="3">
    <location>
        <begin position="331"/>
        <end position="383"/>
    </location>
</feature>
<gene>
    <name evidence="4" type="ORF">AXK61_11040</name>
</gene>
<dbReference type="Proteomes" id="UP000070409">
    <property type="component" value="Unassembled WGS sequence"/>
</dbReference>
<comment type="similarity">
    <text evidence="1">Belongs to the Rv1128c/1148c/1588c/1702c/1945/3466 family.</text>
</comment>
<feature type="compositionally biased region" description="Basic and acidic residues" evidence="2">
    <location>
        <begin position="77"/>
        <end position="86"/>
    </location>
</feature>
<evidence type="ECO:0000313" key="5">
    <source>
        <dbReference type="Proteomes" id="UP000070409"/>
    </source>
</evidence>
<organism evidence="4 5">
    <name type="scientific">Tsukamurella pseudospumae</name>
    <dbReference type="NCBI Taxonomy" id="239498"/>
    <lineage>
        <taxon>Bacteria</taxon>
        <taxon>Bacillati</taxon>
        <taxon>Actinomycetota</taxon>
        <taxon>Actinomycetes</taxon>
        <taxon>Mycobacteriales</taxon>
        <taxon>Tsukamurellaceae</taxon>
        <taxon>Tsukamurella</taxon>
    </lineage>
</organism>
<dbReference type="CDD" id="cd00085">
    <property type="entry name" value="HNHc"/>
    <property type="match status" value="1"/>
</dbReference>
<dbReference type="InterPro" id="IPR003615">
    <property type="entry name" value="HNH_nuc"/>
</dbReference>
<sequence length="510" mass="55741">MMLSSEEILDALPRLEMAARKVPHGQHLLTQVCVEQGIPGQLGYTGIKEMLVDRLRLAGTEARDRMKGARSRTPRNTRGEAPEPRLPELSAAQRAGLVSERHAAAVEQWIDKVTKAPEATPEKVALLEDVLVNAALSVSPEDLAKIGQRAYALIDPDGAEPSPENIARKREVNLGKQSDDLMSDLDGALSPECRALMDVVFEKLARPGVNNPADEESPVDPADQDAVAEAAQRDTRSQGQRNHDALHAALRDFISSGALGQHRGVPCVPVITLGIDQLESEAGFATTATGGRMPVEDALRMMGTNPKYVLVLDLANRPLFLGREKRLATPDQRIALYGSEKGCTAPGCDVPATRCQVHHITEWADGGATDITMLTLACEKHHGKVTPSTSDYPGGWETITVPHGEYAGRTGWRRKADPTGAVRVNHAHHVGELYRQAIERWQRRRAQLRSLWRSEELRVQYEEFIGTVYDDIAAVLDGPHGPPILEEMLAEHDAEVDWRSLSTEPPVAAA</sequence>
<feature type="region of interest" description="Disordered" evidence="2">
    <location>
        <begin position="62"/>
        <end position="86"/>
    </location>
</feature>
<protein>
    <recommendedName>
        <fullName evidence="3">HNH nuclease domain-containing protein</fullName>
    </recommendedName>
</protein>
<dbReference type="SMART" id="SM00507">
    <property type="entry name" value="HNHc"/>
    <property type="match status" value="1"/>
</dbReference>
<evidence type="ECO:0000313" key="4">
    <source>
        <dbReference type="EMBL" id="KXO89142.1"/>
    </source>
</evidence>
<comment type="caution">
    <text evidence="4">The sequence shown here is derived from an EMBL/GenBank/DDBJ whole genome shotgun (WGS) entry which is preliminary data.</text>
</comment>
<evidence type="ECO:0000256" key="1">
    <source>
        <dbReference type="ARBA" id="ARBA00023450"/>
    </source>
</evidence>
<dbReference type="InterPro" id="IPR002711">
    <property type="entry name" value="HNH"/>
</dbReference>
<proteinExistence type="inferred from homology"/>